<dbReference type="AlphaFoldDB" id="A0A2S0WKV7"/>
<evidence type="ECO:0000313" key="9">
    <source>
        <dbReference type="Proteomes" id="UP000244384"/>
    </source>
</evidence>
<evidence type="ECO:0000256" key="1">
    <source>
        <dbReference type="ARBA" id="ARBA00001946"/>
    </source>
</evidence>
<keyword evidence="3 7" id="KW-0808">Transferase</keyword>
<accession>A0A5F2EUJ5</accession>
<dbReference type="PANTHER" id="PTHR43281:SF1">
    <property type="entry name" value="FARNESYL DIPHOSPHATE SYNTHASE"/>
    <property type="match status" value="1"/>
</dbReference>
<evidence type="ECO:0000256" key="2">
    <source>
        <dbReference type="ARBA" id="ARBA00006706"/>
    </source>
</evidence>
<dbReference type="InterPro" id="IPR000092">
    <property type="entry name" value="Polyprenyl_synt"/>
</dbReference>
<dbReference type="KEGG" id="aez:C3E78_07080"/>
<dbReference type="PROSITE" id="PS00444">
    <property type="entry name" value="POLYPRENYL_SYNTHASE_2"/>
    <property type="match status" value="1"/>
</dbReference>
<sequence length="364" mass="39023">MTHGVKDIVRVVTTRADDPEFRTRVDHSLARFVEAKAAALTVLGPDLDHLTLAALEFVRGGKRLRPQFCHAGWLVAGGSPLDEDFVTAAASLEWLQGSALVHDDLMDDSDTRRGRQSIHRQFEQLHRDEHRDGDAAGFGLSAAVLLGDLMLSWCDEMMTTAILASPSMAPRVGAARHFLDLCKTEVVAGQFLDVAGQTRERLSVAEAMAIVRFKSAKYTVERPMHIGAALAGASPDLIEGLSAVALPLGEAFQLRDDVLGVFGDPEVTGKPAGDDLREGKRTVLVARAYDLADETGRTVLRERLGTADGVEAVADLIRTSGALAAVEADITRLEQQADAAIDALGPQAQTVLGPLARSATRRAH</sequence>
<proteinExistence type="inferred from homology"/>
<dbReference type="SFLD" id="SFLDS00005">
    <property type="entry name" value="Isoprenoid_Synthase_Type_I"/>
    <property type="match status" value="1"/>
</dbReference>
<reference evidence="9" key="1">
    <citation type="submission" date="2018-01" db="EMBL/GenBank/DDBJ databases">
        <authorList>
            <person name="Li J."/>
        </authorList>
    </citation>
    <scope>NUCLEOTIDE SEQUENCE [LARGE SCALE GENOMIC DNA]</scope>
    <source>
        <strain evidence="9">592</strain>
    </source>
</reference>
<evidence type="ECO:0000313" key="8">
    <source>
        <dbReference type="EMBL" id="AWB91978.1"/>
    </source>
</evidence>
<keyword evidence="5" id="KW-0460">Magnesium</keyword>
<dbReference type="Pfam" id="PF00348">
    <property type="entry name" value="polyprenyl_synt"/>
    <property type="match status" value="1"/>
</dbReference>
<dbReference type="EMBL" id="CP026952">
    <property type="protein sequence ID" value="AWB91978.1"/>
    <property type="molecule type" value="Genomic_DNA"/>
</dbReference>
<accession>A0A2S0WKV7</accession>
<dbReference type="Proteomes" id="UP000244384">
    <property type="component" value="Chromosome"/>
</dbReference>
<dbReference type="GO" id="GO:0004659">
    <property type="term" value="F:prenyltransferase activity"/>
    <property type="evidence" value="ECO:0007669"/>
    <property type="project" value="InterPro"/>
</dbReference>
<comment type="similarity">
    <text evidence="2 7">Belongs to the FPP/GGPP synthase family.</text>
</comment>
<comment type="cofactor">
    <cofactor evidence="1">
        <name>Mg(2+)</name>
        <dbReference type="ChEBI" id="CHEBI:18420"/>
    </cofactor>
</comment>
<evidence type="ECO:0000256" key="7">
    <source>
        <dbReference type="RuleBase" id="RU004466"/>
    </source>
</evidence>
<dbReference type="PROSITE" id="PS00723">
    <property type="entry name" value="POLYPRENYL_SYNTHASE_1"/>
    <property type="match status" value="1"/>
</dbReference>
<evidence type="ECO:0000256" key="3">
    <source>
        <dbReference type="ARBA" id="ARBA00022679"/>
    </source>
</evidence>
<dbReference type="OrthoDB" id="4497239at2"/>
<protein>
    <submittedName>
        <fullName evidence="8">Polyprenyl synthetase</fullName>
    </submittedName>
</protein>
<dbReference type="CDD" id="cd00685">
    <property type="entry name" value="Trans_IPPS_HT"/>
    <property type="match status" value="1"/>
</dbReference>
<dbReference type="InterPro" id="IPR008949">
    <property type="entry name" value="Isoprenoid_synthase_dom_sf"/>
</dbReference>
<dbReference type="PANTHER" id="PTHR43281">
    <property type="entry name" value="FARNESYL DIPHOSPHATE SYNTHASE"/>
    <property type="match status" value="1"/>
</dbReference>
<keyword evidence="6" id="KW-0414">Isoprene biosynthesis</keyword>
<keyword evidence="9" id="KW-1185">Reference proteome</keyword>
<gene>
    <name evidence="8" type="ORF">C3E78_07080</name>
</gene>
<keyword evidence="4" id="KW-0479">Metal-binding</keyword>
<dbReference type="InterPro" id="IPR033749">
    <property type="entry name" value="Polyprenyl_synt_CS"/>
</dbReference>
<evidence type="ECO:0000256" key="6">
    <source>
        <dbReference type="ARBA" id="ARBA00023229"/>
    </source>
</evidence>
<dbReference type="GO" id="GO:0008299">
    <property type="term" value="P:isoprenoid biosynthetic process"/>
    <property type="evidence" value="ECO:0007669"/>
    <property type="project" value="UniProtKB-KW"/>
</dbReference>
<dbReference type="SUPFAM" id="SSF48576">
    <property type="entry name" value="Terpenoid synthases"/>
    <property type="match status" value="1"/>
</dbReference>
<dbReference type="GO" id="GO:0046872">
    <property type="term" value="F:metal ion binding"/>
    <property type="evidence" value="ECO:0007669"/>
    <property type="project" value="UniProtKB-KW"/>
</dbReference>
<dbReference type="Gene3D" id="1.10.600.10">
    <property type="entry name" value="Farnesyl Diphosphate Synthase"/>
    <property type="match status" value="1"/>
</dbReference>
<organism evidence="8 9">
    <name type="scientific">Aeromicrobium chenweiae</name>
    <dbReference type="NCBI Taxonomy" id="2079793"/>
    <lineage>
        <taxon>Bacteria</taxon>
        <taxon>Bacillati</taxon>
        <taxon>Actinomycetota</taxon>
        <taxon>Actinomycetes</taxon>
        <taxon>Propionibacteriales</taxon>
        <taxon>Nocardioidaceae</taxon>
        <taxon>Aeromicrobium</taxon>
    </lineage>
</organism>
<evidence type="ECO:0000256" key="5">
    <source>
        <dbReference type="ARBA" id="ARBA00022842"/>
    </source>
</evidence>
<name>A0A2S0WKV7_9ACTN</name>
<evidence type="ECO:0000256" key="4">
    <source>
        <dbReference type="ARBA" id="ARBA00022723"/>
    </source>
</evidence>